<dbReference type="Proteomes" id="UP000030700">
    <property type="component" value="Unassembled WGS sequence"/>
</dbReference>
<dbReference type="InterPro" id="IPR003594">
    <property type="entry name" value="HATPase_dom"/>
</dbReference>
<dbReference type="InterPro" id="IPR004358">
    <property type="entry name" value="Sig_transdc_His_kin-like_C"/>
</dbReference>
<dbReference type="Pfam" id="PF02518">
    <property type="entry name" value="HATPase_c"/>
    <property type="match status" value="1"/>
</dbReference>
<evidence type="ECO:0000259" key="5">
    <source>
        <dbReference type="PROSITE" id="PS50109"/>
    </source>
</evidence>
<evidence type="ECO:0000313" key="6">
    <source>
        <dbReference type="EMBL" id="GAK49027.1"/>
    </source>
</evidence>
<comment type="catalytic activity">
    <reaction evidence="1">
        <text>ATP + protein L-histidine = ADP + protein N-phospho-L-histidine.</text>
        <dbReference type="EC" id="2.7.13.3"/>
    </reaction>
</comment>
<evidence type="ECO:0000256" key="3">
    <source>
        <dbReference type="ARBA" id="ARBA00022679"/>
    </source>
</evidence>
<keyword evidence="4 6" id="KW-0418">Kinase</keyword>
<evidence type="ECO:0000313" key="7">
    <source>
        <dbReference type="Proteomes" id="UP000030700"/>
    </source>
</evidence>
<dbReference type="InterPro" id="IPR005467">
    <property type="entry name" value="His_kinase_dom"/>
</dbReference>
<evidence type="ECO:0000256" key="4">
    <source>
        <dbReference type="ARBA" id="ARBA00022777"/>
    </source>
</evidence>
<dbReference type="GO" id="GO:0004673">
    <property type="term" value="F:protein histidine kinase activity"/>
    <property type="evidence" value="ECO:0007669"/>
    <property type="project" value="UniProtKB-EC"/>
</dbReference>
<dbReference type="Gene3D" id="3.30.565.10">
    <property type="entry name" value="Histidine kinase-like ATPase, C-terminal domain"/>
    <property type="match status" value="1"/>
</dbReference>
<dbReference type="SUPFAM" id="SSF55874">
    <property type="entry name" value="ATPase domain of HSP90 chaperone/DNA topoisomerase II/histidine kinase"/>
    <property type="match status" value="1"/>
</dbReference>
<dbReference type="PRINTS" id="PR00344">
    <property type="entry name" value="BCTRLSENSOR"/>
</dbReference>
<dbReference type="STRING" id="1499966.U14_00245"/>
<keyword evidence="3" id="KW-0808">Transferase</keyword>
<name>A0A0S6VV20_9BACT</name>
<dbReference type="PANTHER" id="PTHR43047">
    <property type="entry name" value="TWO-COMPONENT HISTIDINE PROTEIN KINASE"/>
    <property type="match status" value="1"/>
</dbReference>
<protein>
    <recommendedName>
        <fullName evidence="2">histidine kinase</fullName>
        <ecNumber evidence="2">2.7.13.3</ecNumber>
    </recommendedName>
</protein>
<evidence type="ECO:0000256" key="2">
    <source>
        <dbReference type="ARBA" id="ARBA00012438"/>
    </source>
</evidence>
<evidence type="ECO:0000256" key="1">
    <source>
        <dbReference type="ARBA" id="ARBA00000085"/>
    </source>
</evidence>
<dbReference type="HOGENOM" id="CLU_1727742_0_0_0"/>
<dbReference type="AlphaFoldDB" id="A0A0S6VV20"/>
<dbReference type="PROSITE" id="PS50109">
    <property type="entry name" value="HIS_KIN"/>
    <property type="match status" value="1"/>
</dbReference>
<dbReference type="InterPro" id="IPR036890">
    <property type="entry name" value="HATPase_C_sf"/>
</dbReference>
<reference evidence="6" key="1">
    <citation type="journal article" date="2015" name="PeerJ">
        <title>First genomic representation of candidate bacterial phylum KSB3 points to enhanced environmental sensing as a trigger of wastewater bulking.</title>
        <authorList>
            <person name="Sekiguchi Y."/>
            <person name="Ohashi A."/>
            <person name="Parks D.H."/>
            <person name="Yamauchi T."/>
            <person name="Tyson G.W."/>
            <person name="Hugenholtz P."/>
        </authorList>
    </citation>
    <scope>NUCLEOTIDE SEQUENCE [LARGE SCALE GENOMIC DNA]</scope>
</reference>
<sequence>MEIIFSPFSQLARYSRAIEGTGLGLALCQRIVRLMGSELSVTSELGQGSAFSFELNLPEARDSQQIPLKASLAAAFSLASSQPLPSQDTLRQLIEYAEIGDILALRKEGERLAQSAELYPFAMQLQQYTNAFQMDKIRDVLTTYLQQGADS</sequence>
<proteinExistence type="predicted"/>
<accession>A0A0S6VV20</accession>
<gene>
    <name evidence="6" type="ORF">U14_00245</name>
</gene>
<dbReference type="EC" id="2.7.13.3" evidence="2"/>
<dbReference type="EMBL" id="DF820455">
    <property type="protein sequence ID" value="GAK49027.1"/>
    <property type="molecule type" value="Genomic_DNA"/>
</dbReference>
<feature type="domain" description="Histidine kinase" evidence="5">
    <location>
        <begin position="1"/>
        <end position="59"/>
    </location>
</feature>
<keyword evidence="7" id="KW-1185">Reference proteome</keyword>
<organism evidence="6">
    <name type="scientific">Candidatus Moduliflexus flocculans</name>
    <dbReference type="NCBI Taxonomy" id="1499966"/>
    <lineage>
        <taxon>Bacteria</taxon>
        <taxon>Candidatus Moduliflexota</taxon>
        <taxon>Candidatus Moduliflexia</taxon>
        <taxon>Candidatus Moduliflexales</taxon>
        <taxon>Candidatus Moduliflexaceae</taxon>
    </lineage>
</organism>